<evidence type="ECO:0000313" key="1">
    <source>
        <dbReference type="EMBL" id="HIW87039.1"/>
    </source>
</evidence>
<dbReference type="InterPro" id="IPR023614">
    <property type="entry name" value="Porin_dom_sf"/>
</dbReference>
<accession>A0A9D1RG25</accession>
<organism evidence="1 2">
    <name type="scientific">Candidatus Onthomorpha intestinigallinarum</name>
    <dbReference type="NCBI Taxonomy" id="2840880"/>
    <lineage>
        <taxon>Bacteria</taxon>
        <taxon>Pseudomonadati</taxon>
        <taxon>Bacteroidota</taxon>
        <taxon>Bacteroidia</taxon>
        <taxon>Bacteroidales</taxon>
        <taxon>Candidatus Onthomorpha</taxon>
    </lineage>
</organism>
<proteinExistence type="predicted"/>
<name>A0A9D1RG25_9BACT</name>
<reference evidence="1" key="1">
    <citation type="journal article" date="2021" name="PeerJ">
        <title>Extensive microbial diversity within the chicken gut microbiome revealed by metagenomics and culture.</title>
        <authorList>
            <person name="Gilroy R."/>
            <person name="Ravi A."/>
            <person name="Getino M."/>
            <person name="Pursley I."/>
            <person name="Horton D.L."/>
            <person name="Alikhan N.F."/>
            <person name="Baker D."/>
            <person name="Gharbi K."/>
            <person name="Hall N."/>
            <person name="Watson M."/>
            <person name="Adriaenssens E.M."/>
            <person name="Foster-Nyarko E."/>
            <person name="Jarju S."/>
            <person name="Secka A."/>
            <person name="Antonio M."/>
            <person name="Oren A."/>
            <person name="Chaudhuri R.R."/>
            <person name="La Ragione R."/>
            <person name="Hildebrand F."/>
            <person name="Pallen M.J."/>
        </authorList>
    </citation>
    <scope>NUCLEOTIDE SEQUENCE</scope>
    <source>
        <strain evidence="1">Gambia16-930</strain>
    </source>
</reference>
<evidence type="ECO:0000313" key="2">
    <source>
        <dbReference type="Proteomes" id="UP000824267"/>
    </source>
</evidence>
<dbReference type="Gene3D" id="2.40.160.10">
    <property type="entry name" value="Porin"/>
    <property type="match status" value="1"/>
</dbReference>
<comment type="caution">
    <text evidence="1">The sequence shown here is derived from an EMBL/GenBank/DDBJ whole genome shotgun (WGS) entry which is preliminary data.</text>
</comment>
<reference evidence="1" key="2">
    <citation type="submission" date="2021-04" db="EMBL/GenBank/DDBJ databases">
        <authorList>
            <person name="Gilroy R."/>
        </authorList>
    </citation>
    <scope>NUCLEOTIDE SEQUENCE</scope>
    <source>
        <strain evidence="1">Gambia16-930</strain>
    </source>
</reference>
<sequence>MKKRILYFLILTLFPILIFSQEKHVSLKFDARVDFDYFHFMDSDEADDKSGFAGKYLNVMLDGRINDKVEYHWRQRLNRTNSLTEFFTATDWAYIDYHLNDNFTLSAGKQVVAIGGFEYDYAPIDVFFWSDFWANIPCYQLGVSIAGKDNSGRNTLLFQFANSPFSKVVYESLYSYNLLWKGNFGWFKTLYSVNMIEYEQGDFINYIALGNQFVVGGFTLDLDYTNRYHGKQESFFSDFSIVANAKYSINDKWNVFVKGGYDQNKSQKPSTPVSDYWDVCVVPGTEYAFCGGGLEFFPLNNSRDLRVHAFCAGNNTASQPVNFNVGITWKMKVLDKQY</sequence>
<dbReference type="Pfam" id="PF07396">
    <property type="entry name" value="Porin_O_P"/>
    <property type="match status" value="1"/>
</dbReference>
<dbReference type="InterPro" id="IPR010870">
    <property type="entry name" value="Porin_O/P"/>
</dbReference>
<dbReference type="SUPFAM" id="SSF56935">
    <property type="entry name" value="Porins"/>
    <property type="match status" value="1"/>
</dbReference>
<dbReference type="Proteomes" id="UP000824267">
    <property type="component" value="Unassembled WGS sequence"/>
</dbReference>
<dbReference type="AlphaFoldDB" id="A0A9D1RG25"/>
<protein>
    <submittedName>
        <fullName evidence="1">OprO/OprP family phosphate-selective porin</fullName>
    </submittedName>
</protein>
<gene>
    <name evidence="1" type="ORF">IAC47_02040</name>
</gene>
<dbReference type="EMBL" id="DXGG01000070">
    <property type="protein sequence ID" value="HIW87039.1"/>
    <property type="molecule type" value="Genomic_DNA"/>
</dbReference>